<evidence type="ECO:0000313" key="1">
    <source>
        <dbReference type="EMBL" id="MBG6123081.1"/>
    </source>
</evidence>
<organism evidence="1 2">
    <name type="scientific">Corynebacterium aquatimens</name>
    <dbReference type="NCBI Taxonomy" id="1190508"/>
    <lineage>
        <taxon>Bacteria</taxon>
        <taxon>Bacillati</taxon>
        <taxon>Actinomycetota</taxon>
        <taxon>Actinomycetes</taxon>
        <taxon>Mycobacteriales</taxon>
        <taxon>Corynebacteriaceae</taxon>
        <taxon>Corynebacterium</taxon>
    </lineage>
</organism>
<proteinExistence type="predicted"/>
<dbReference type="AlphaFoldDB" id="A0A931E3E4"/>
<accession>A0A931E3E4</accession>
<name>A0A931E3E4_9CORY</name>
<gene>
    <name evidence="1" type="ORF">IW254_002050</name>
</gene>
<evidence type="ECO:0000313" key="2">
    <source>
        <dbReference type="Proteomes" id="UP000658613"/>
    </source>
</evidence>
<comment type="caution">
    <text evidence="1">The sequence shown here is derived from an EMBL/GenBank/DDBJ whole genome shotgun (WGS) entry which is preliminary data.</text>
</comment>
<dbReference type="RefSeq" id="WP_290178277.1">
    <property type="nucleotide sequence ID" value="NZ_CP046980.1"/>
</dbReference>
<dbReference type="EMBL" id="JADOUE010000001">
    <property type="protein sequence ID" value="MBG6123081.1"/>
    <property type="molecule type" value="Genomic_DNA"/>
</dbReference>
<dbReference type="Proteomes" id="UP000658613">
    <property type="component" value="Unassembled WGS sequence"/>
</dbReference>
<keyword evidence="2" id="KW-1185">Reference proteome</keyword>
<sequence length="244" mass="25203">MGGTSVRKIDLQPGGDISRAEQIAQLRLQMDRMSGGAANKLEKISEHVDVLPVGGELNMLLPGGGLARRAVTHVSETPALMVEILSRVTAAGGFVGVVGWPELSYAGVAVEGLERIIAVPEPGMDPLGIAGVLAEGLDMVVYRSPVRLELSPVRARPLLGKLRKGKAALVLVGATVASPALTVTAKVEGYSGIGRGSGRITGVDLRVRCQAKGMSPASGTVTLGQGARQAKDHSVLKPVLKAVL</sequence>
<protein>
    <submittedName>
        <fullName evidence="1">Uncharacterized protein</fullName>
    </submittedName>
</protein>
<reference evidence="1" key="1">
    <citation type="submission" date="2020-11" db="EMBL/GenBank/DDBJ databases">
        <title>Sequencing the genomes of 1000 actinobacteria strains.</title>
        <authorList>
            <person name="Klenk H.-P."/>
        </authorList>
    </citation>
    <scope>NUCLEOTIDE SEQUENCE</scope>
    <source>
        <strain evidence="1">DSM 45632</strain>
    </source>
</reference>